<dbReference type="SMART" id="SM00530">
    <property type="entry name" value="HTH_XRE"/>
    <property type="match status" value="1"/>
</dbReference>
<dbReference type="PROSITE" id="PS50943">
    <property type="entry name" value="HTH_CROC1"/>
    <property type="match status" value="1"/>
</dbReference>
<keyword evidence="3" id="KW-1185">Reference proteome</keyword>
<dbReference type="SUPFAM" id="SSF47413">
    <property type="entry name" value="lambda repressor-like DNA-binding domains"/>
    <property type="match status" value="1"/>
</dbReference>
<reference evidence="2 3" key="1">
    <citation type="submission" date="2019-04" db="EMBL/GenBank/DDBJ databases">
        <title>Herbidospora sp. NEAU-GS14.nov., a novel actinomycete isolated from soil.</title>
        <authorList>
            <person name="Han L."/>
        </authorList>
    </citation>
    <scope>NUCLEOTIDE SEQUENCE [LARGE SCALE GENOMIC DNA]</scope>
    <source>
        <strain evidence="2 3">NEAU-GS14</strain>
    </source>
</reference>
<evidence type="ECO:0000313" key="3">
    <source>
        <dbReference type="Proteomes" id="UP000308705"/>
    </source>
</evidence>
<protein>
    <submittedName>
        <fullName evidence="2">Helix-turn-helix domain-containing protein</fullName>
    </submittedName>
</protein>
<feature type="domain" description="HTH cro/C1-type" evidence="1">
    <location>
        <begin position="20"/>
        <end position="77"/>
    </location>
</feature>
<dbReference type="EMBL" id="SZQA01000006">
    <property type="protein sequence ID" value="TKK89524.1"/>
    <property type="molecule type" value="Genomic_DNA"/>
</dbReference>
<dbReference type="CDD" id="cd00093">
    <property type="entry name" value="HTH_XRE"/>
    <property type="match status" value="1"/>
</dbReference>
<name>A0A4U3MLT6_9ACTN</name>
<comment type="caution">
    <text evidence="2">The sequence shown here is derived from an EMBL/GenBank/DDBJ whole genome shotgun (WGS) entry which is preliminary data.</text>
</comment>
<organism evidence="2 3">
    <name type="scientific">Herbidospora galbida</name>
    <dbReference type="NCBI Taxonomy" id="2575442"/>
    <lineage>
        <taxon>Bacteria</taxon>
        <taxon>Bacillati</taxon>
        <taxon>Actinomycetota</taxon>
        <taxon>Actinomycetes</taxon>
        <taxon>Streptosporangiales</taxon>
        <taxon>Streptosporangiaceae</taxon>
        <taxon>Herbidospora</taxon>
    </lineage>
</organism>
<proteinExistence type="predicted"/>
<dbReference type="GO" id="GO:0003677">
    <property type="term" value="F:DNA binding"/>
    <property type="evidence" value="ECO:0007669"/>
    <property type="project" value="InterPro"/>
</dbReference>
<dbReference type="Proteomes" id="UP000308705">
    <property type="component" value="Unassembled WGS sequence"/>
</dbReference>
<dbReference type="Pfam" id="PF19054">
    <property type="entry name" value="DUF5753"/>
    <property type="match status" value="1"/>
</dbReference>
<dbReference type="InterPro" id="IPR010982">
    <property type="entry name" value="Lambda_DNA-bd_dom_sf"/>
</dbReference>
<dbReference type="InterPro" id="IPR043917">
    <property type="entry name" value="DUF5753"/>
</dbReference>
<dbReference type="Pfam" id="PF13560">
    <property type="entry name" value="HTH_31"/>
    <property type="match status" value="1"/>
</dbReference>
<dbReference type="AlphaFoldDB" id="A0A4U3MLT6"/>
<dbReference type="InterPro" id="IPR001387">
    <property type="entry name" value="Cro/C1-type_HTH"/>
</dbReference>
<gene>
    <name evidence="2" type="ORF">FDA94_09035</name>
</gene>
<dbReference type="Gene3D" id="1.10.260.40">
    <property type="entry name" value="lambda repressor-like DNA-binding domains"/>
    <property type="match status" value="1"/>
</dbReference>
<evidence type="ECO:0000313" key="2">
    <source>
        <dbReference type="EMBL" id="TKK89524.1"/>
    </source>
</evidence>
<dbReference type="OrthoDB" id="4285266at2"/>
<accession>A0A4U3MLT6</accession>
<evidence type="ECO:0000259" key="1">
    <source>
        <dbReference type="PROSITE" id="PS50943"/>
    </source>
</evidence>
<sequence>MTMARGRSPVTQRRRLAAELHRLRTASHRTIEEVAEHLECSSAKISRIENNQVAVRIQDARELLDLYGVQGSRREELLEVVREARKKGWWSRYSDLLEEGAETRLSLEEEAARVLIYENSLVTPLLQTPGYARHCLLTRTDATLEIVQRYVDLRMERQRILDDPTGPQLTVVLDEAALRRTVGGPDVMDEQVRRLLSDADRDDITLLVLPFSAGPHQAMGFPFSIFEFEGEDPRVVYIEMLERGHVIENAGEVGRYLAAFEQVRARALDTAPSRRFIENLIGR</sequence>